<proteinExistence type="predicted"/>
<dbReference type="EMBL" id="CM002801">
    <property type="protein sequence ID" value="KZN83998.1"/>
    <property type="molecule type" value="Genomic_DNA"/>
</dbReference>
<dbReference type="PANTHER" id="PTHR34384">
    <property type="entry name" value="L-2,3-DIAMINOPROPANOATE--CITRATE LIGASE"/>
    <property type="match status" value="1"/>
</dbReference>
<organism evidence="3">
    <name type="scientific">Penicillium chrysogenum</name>
    <name type="common">Penicillium notatum</name>
    <dbReference type="NCBI Taxonomy" id="5076"/>
    <lineage>
        <taxon>Eukaryota</taxon>
        <taxon>Fungi</taxon>
        <taxon>Dikarya</taxon>
        <taxon>Ascomycota</taxon>
        <taxon>Pezizomycotina</taxon>
        <taxon>Eurotiomycetes</taxon>
        <taxon>Eurotiomycetidae</taxon>
        <taxon>Eurotiales</taxon>
        <taxon>Aspergillaceae</taxon>
        <taxon>Penicillium</taxon>
        <taxon>Penicillium chrysogenum species complex</taxon>
    </lineage>
</organism>
<dbReference type="Gene3D" id="1.10.510.40">
    <property type="match status" value="1"/>
</dbReference>
<feature type="domain" description="Aerobactin siderophore biosynthesis IucA/IucC N-terminal" evidence="1">
    <location>
        <begin position="256"/>
        <end position="368"/>
    </location>
</feature>
<evidence type="ECO:0008006" key="4">
    <source>
        <dbReference type="Google" id="ProtNLM"/>
    </source>
</evidence>
<dbReference type="InterPro" id="IPR037455">
    <property type="entry name" value="LucA/IucC-like"/>
</dbReference>
<dbReference type="Pfam" id="PF04183">
    <property type="entry name" value="IucA_IucC"/>
    <property type="match status" value="1"/>
</dbReference>
<evidence type="ECO:0000259" key="1">
    <source>
        <dbReference type="Pfam" id="PF04183"/>
    </source>
</evidence>
<dbReference type="PhylomeDB" id="A0A167PY77"/>
<feature type="domain" description="Aerobactin siderophore biosynthesis IucA/IucC-like C-terminal" evidence="2">
    <location>
        <begin position="393"/>
        <end position="547"/>
    </location>
</feature>
<gene>
    <name evidence="3" type="ORF">EN45_111160</name>
</gene>
<evidence type="ECO:0000313" key="3">
    <source>
        <dbReference type="EMBL" id="KZN83998.1"/>
    </source>
</evidence>
<sequence length="563" mass="63370">MLIKSERQLALFETTRRLVAQIANEELGTPTLDPSATASQGHMVLSNPLSVDGKKIKCRIRDAAFLDVAEGKIISIVRPGDLIPPVLLQTENTESVEEWDPGNIFRFIGDWLPGGITQHAQETLIEELQNSVANQEKWLEIARKSPTPSLDSPFIAWERSIYFGHPTHPLHRTCLSQPPVILVHPDDLLDMTAPLICFVTLPRSKLRVSGPFDKAIQPLLDKLGIPRSAERCTVPCFVRQLPSVLLHFPDAVQVKSVQLRAQAQASMRTVSLEPELGFPYHLKLSLACQITSSLRTITPWTTALGPVLTNILKSVLPPDLWIFDEVAGVSGGQDNFDEARHLSCILRHDLQDRARENGEALVVAAALFERPIDDHRTYAEILFGLRSLEEIRTWFRRYISILFQLILSPLVHYGIGLEAHGQNVVVRVCSRTKNIKGFAFRDFGGTRLHKPTLQTMHYDLSSIPSNGATITHDLKAVWNKVHHSLLQSHVGHSLHALGLETEAGWEIVREELSKALCSHARGRTIRDYFLRETMTFKCFIRMKLASKYRDYLERDVPNVALRP</sequence>
<dbReference type="PANTHER" id="PTHR34384:SF5">
    <property type="entry name" value="L-2,3-DIAMINOPROPANOATE--CITRATE LIGASE"/>
    <property type="match status" value="1"/>
</dbReference>
<dbReference type="GO" id="GO:0019290">
    <property type="term" value="P:siderophore biosynthetic process"/>
    <property type="evidence" value="ECO:0007669"/>
    <property type="project" value="InterPro"/>
</dbReference>
<dbReference type="InterPro" id="IPR007310">
    <property type="entry name" value="Aerobactin_biosyn_IucA/IucC_N"/>
</dbReference>
<dbReference type="Pfam" id="PF06276">
    <property type="entry name" value="FhuF"/>
    <property type="match status" value="1"/>
</dbReference>
<reference evidence="3" key="1">
    <citation type="journal article" date="2014" name="Genome Announc.">
        <title>Complete sequencing and chromosome-scale genome assembly of the industrial progenitor strain P2niaD18 from the penicillin producer Penicillium chrysogenum.</title>
        <authorList>
            <person name="Specht T."/>
            <person name="Dahlmann T.A."/>
            <person name="Zadra I."/>
            <person name="Kurnsteiner H."/>
            <person name="Kuck U."/>
        </authorList>
    </citation>
    <scope>NUCLEOTIDE SEQUENCE [LARGE SCALE GENOMIC DNA]</scope>
    <source>
        <strain evidence="3">P2niaD18</strain>
    </source>
</reference>
<dbReference type="InterPro" id="IPR022770">
    <property type="entry name" value="IucA/IucC-like_C"/>
</dbReference>
<accession>A0A167PY77</accession>
<dbReference type="AlphaFoldDB" id="A0A167PY77"/>
<protein>
    <recommendedName>
        <fullName evidence="4">IucC family-domain-containing protein</fullName>
    </recommendedName>
</protein>
<name>A0A167PY77_PENCH</name>
<evidence type="ECO:0000259" key="2">
    <source>
        <dbReference type="Pfam" id="PF06276"/>
    </source>
</evidence>
<dbReference type="Proteomes" id="UP000076449">
    <property type="component" value="Chromosome IV"/>
</dbReference>
<dbReference type="GO" id="GO:0016881">
    <property type="term" value="F:acid-amino acid ligase activity"/>
    <property type="evidence" value="ECO:0007669"/>
    <property type="project" value="UniProtKB-ARBA"/>
</dbReference>